<dbReference type="GO" id="GO:0051045">
    <property type="term" value="P:negative regulation of membrane protein ectodomain proteolysis"/>
    <property type="evidence" value="ECO:0007669"/>
    <property type="project" value="TreeGrafter"/>
</dbReference>
<keyword evidence="3 5" id="KW-1015">Disulfide bond</keyword>
<dbReference type="GO" id="GO:0031012">
    <property type="term" value="C:extracellular matrix"/>
    <property type="evidence" value="ECO:0007669"/>
    <property type="project" value="TreeGrafter"/>
</dbReference>
<evidence type="ECO:0000256" key="2">
    <source>
        <dbReference type="ARBA" id="ARBA00022525"/>
    </source>
</evidence>
<dbReference type="Pfam" id="PF00965">
    <property type="entry name" value="TIMP"/>
    <property type="match status" value="1"/>
</dbReference>
<gene>
    <name evidence="8" type="ORF">GDO78_009528</name>
</gene>
<dbReference type="AlphaFoldDB" id="A0A8J6K8E8"/>
<feature type="domain" description="NTR" evidence="7">
    <location>
        <begin position="25"/>
        <end position="148"/>
    </location>
</feature>
<keyword evidence="6" id="KW-0732">Signal</keyword>
<evidence type="ECO:0000259" key="7">
    <source>
        <dbReference type="PROSITE" id="PS50189"/>
    </source>
</evidence>
<dbReference type="InterPro" id="IPR008993">
    <property type="entry name" value="TIMP-like_OB-fold"/>
</dbReference>
<dbReference type="PANTHER" id="PTHR11844">
    <property type="entry name" value="METALLOPROTEASE INHIBITOR"/>
    <property type="match status" value="1"/>
</dbReference>
<keyword evidence="9" id="KW-1185">Reference proteome</keyword>
<evidence type="ECO:0000256" key="5">
    <source>
        <dbReference type="PIRSR" id="PIRSR601820-3"/>
    </source>
</evidence>
<dbReference type="PANTHER" id="PTHR11844:SF25">
    <property type="entry name" value="NTR DOMAIN-CONTAINING PROTEIN"/>
    <property type="match status" value="1"/>
</dbReference>
<evidence type="ECO:0000256" key="6">
    <source>
        <dbReference type="SAM" id="SignalP"/>
    </source>
</evidence>
<keyword evidence="2" id="KW-0964">Secreted</keyword>
<comment type="caution">
    <text evidence="8">The sequence shown here is derived from an EMBL/GenBank/DDBJ whole genome shotgun (WGS) entry which is preliminary data.</text>
</comment>
<dbReference type="GO" id="GO:0008191">
    <property type="term" value="F:metalloendopeptidase inhibitor activity"/>
    <property type="evidence" value="ECO:0007669"/>
    <property type="project" value="InterPro"/>
</dbReference>
<feature type="disulfide bond" evidence="5">
    <location>
        <begin position="27"/>
        <end position="120"/>
    </location>
</feature>
<evidence type="ECO:0000313" key="8">
    <source>
        <dbReference type="EMBL" id="KAG9483652.1"/>
    </source>
</evidence>
<feature type="disulfide bond" evidence="5">
    <location>
        <begin position="37"/>
        <end position="148"/>
    </location>
</feature>
<keyword evidence="4" id="KW-0479">Metal-binding</keyword>
<keyword evidence="4" id="KW-0862">Zinc</keyword>
<protein>
    <recommendedName>
        <fullName evidence="7">NTR domain-containing protein</fullName>
    </recommendedName>
</protein>
<dbReference type="SMART" id="SM00206">
    <property type="entry name" value="NTR"/>
    <property type="match status" value="1"/>
</dbReference>
<dbReference type="PROSITE" id="PS50189">
    <property type="entry name" value="NTR"/>
    <property type="match status" value="1"/>
</dbReference>
<reference evidence="8" key="1">
    <citation type="thesis" date="2020" institute="ProQuest LLC" country="789 East Eisenhower Parkway, Ann Arbor, MI, USA">
        <title>Comparative Genomics and Chromosome Evolution.</title>
        <authorList>
            <person name="Mudd A.B."/>
        </authorList>
    </citation>
    <scope>NUCLEOTIDE SEQUENCE</scope>
    <source>
        <strain evidence="8">HN-11 Male</strain>
        <tissue evidence="8">Kidney and liver</tissue>
    </source>
</reference>
<comment type="subcellular location">
    <subcellularLocation>
        <location evidence="1">Secreted</location>
    </subcellularLocation>
</comment>
<proteinExistence type="predicted"/>
<feature type="signal peptide" evidence="6">
    <location>
        <begin position="1"/>
        <end position="24"/>
    </location>
</feature>
<evidence type="ECO:0000256" key="1">
    <source>
        <dbReference type="ARBA" id="ARBA00004613"/>
    </source>
</evidence>
<sequence length="160" mass="17953">MNPFTHTLLCCALLFLTLKELTEACSCASSHPQQQFCSADVVMRARVMGEKTVSSPDSIDSIKQIEIKVMKFFKVYDKMKDIQYVYTPSESSVCGVTLVNKKEYLLGGAIYDGKVRIYLCGLNILWEELTDFQKDSISQPHIGYQSGCECKVSVSPLGYH</sequence>
<dbReference type="GO" id="GO:0046872">
    <property type="term" value="F:metal ion binding"/>
    <property type="evidence" value="ECO:0007669"/>
    <property type="project" value="UniProtKB-KW"/>
</dbReference>
<dbReference type="EMBL" id="WNTK01000005">
    <property type="protein sequence ID" value="KAG9483652.1"/>
    <property type="molecule type" value="Genomic_DNA"/>
</dbReference>
<dbReference type="InterPro" id="IPR001820">
    <property type="entry name" value="TIMP"/>
</dbReference>
<feature type="binding site" evidence="4">
    <location>
        <position position="25"/>
    </location>
    <ligand>
        <name>Zn(2+)</name>
        <dbReference type="ChEBI" id="CHEBI:29105"/>
        <note>ligand shared with metalloproteinase partner</note>
    </ligand>
</feature>
<organism evidence="8 9">
    <name type="scientific">Eleutherodactylus coqui</name>
    <name type="common">Puerto Rican coqui</name>
    <dbReference type="NCBI Taxonomy" id="57060"/>
    <lineage>
        <taxon>Eukaryota</taxon>
        <taxon>Metazoa</taxon>
        <taxon>Chordata</taxon>
        <taxon>Craniata</taxon>
        <taxon>Vertebrata</taxon>
        <taxon>Euteleostomi</taxon>
        <taxon>Amphibia</taxon>
        <taxon>Batrachia</taxon>
        <taxon>Anura</taxon>
        <taxon>Neobatrachia</taxon>
        <taxon>Hyloidea</taxon>
        <taxon>Eleutherodactylidae</taxon>
        <taxon>Eleutherodactylinae</taxon>
        <taxon>Eleutherodactylus</taxon>
        <taxon>Eleutherodactylus</taxon>
    </lineage>
</organism>
<dbReference type="Proteomes" id="UP000770717">
    <property type="component" value="Unassembled WGS sequence"/>
</dbReference>
<dbReference type="SUPFAM" id="SSF50242">
    <property type="entry name" value="TIMP-like"/>
    <property type="match status" value="1"/>
</dbReference>
<dbReference type="GO" id="GO:0002020">
    <property type="term" value="F:protease binding"/>
    <property type="evidence" value="ECO:0007669"/>
    <property type="project" value="TreeGrafter"/>
</dbReference>
<accession>A0A8J6K8E8</accession>
<dbReference type="GO" id="GO:0005615">
    <property type="term" value="C:extracellular space"/>
    <property type="evidence" value="ECO:0007669"/>
    <property type="project" value="TreeGrafter"/>
</dbReference>
<evidence type="ECO:0000256" key="4">
    <source>
        <dbReference type="PIRSR" id="PIRSR601820-1"/>
    </source>
</evidence>
<evidence type="ECO:0000256" key="3">
    <source>
        <dbReference type="ARBA" id="ARBA00023157"/>
    </source>
</evidence>
<dbReference type="OrthoDB" id="6041373at2759"/>
<dbReference type="InterPro" id="IPR001134">
    <property type="entry name" value="Netrin_domain"/>
</dbReference>
<name>A0A8J6K8E8_ELECQ</name>
<feature type="disulfide bond" evidence="5">
    <location>
        <begin position="25"/>
        <end position="94"/>
    </location>
</feature>
<evidence type="ECO:0000313" key="9">
    <source>
        <dbReference type="Proteomes" id="UP000770717"/>
    </source>
</evidence>
<feature type="chain" id="PRO_5035312164" description="NTR domain-containing protein" evidence="6">
    <location>
        <begin position="25"/>
        <end position="160"/>
    </location>
</feature>
<dbReference type="Gene3D" id="2.40.50.120">
    <property type="match status" value="1"/>
</dbReference>